<accession>A0A6B0UTH7</accession>
<proteinExistence type="predicted"/>
<reference evidence="1" key="1">
    <citation type="submission" date="2019-12" db="EMBL/GenBank/DDBJ databases">
        <title>An insight into the sialome of adult female Ixodes ricinus ticks feeding for 6 days.</title>
        <authorList>
            <person name="Perner J."/>
            <person name="Ribeiro J.M.C."/>
        </authorList>
    </citation>
    <scope>NUCLEOTIDE SEQUENCE</scope>
    <source>
        <strain evidence="1">Semi-engorged</strain>
        <tissue evidence="1">Salivary glands</tissue>
    </source>
</reference>
<evidence type="ECO:0000313" key="1">
    <source>
        <dbReference type="EMBL" id="MXU93100.1"/>
    </source>
</evidence>
<dbReference type="EMBL" id="GIFC01011017">
    <property type="protein sequence ID" value="MXU93100.1"/>
    <property type="molecule type" value="Transcribed_RNA"/>
</dbReference>
<dbReference type="AlphaFoldDB" id="A0A6B0UTH7"/>
<name>A0A6B0UTH7_IXORI</name>
<organism evidence="1">
    <name type="scientific">Ixodes ricinus</name>
    <name type="common">Common tick</name>
    <name type="synonym">Acarus ricinus</name>
    <dbReference type="NCBI Taxonomy" id="34613"/>
    <lineage>
        <taxon>Eukaryota</taxon>
        <taxon>Metazoa</taxon>
        <taxon>Ecdysozoa</taxon>
        <taxon>Arthropoda</taxon>
        <taxon>Chelicerata</taxon>
        <taxon>Arachnida</taxon>
        <taxon>Acari</taxon>
        <taxon>Parasitiformes</taxon>
        <taxon>Ixodida</taxon>
        <taxon>Ixodoidea</taxon>
        <taxon>Ixodidae</taxon>
        <taxon>Ixodinae</taxon>
        <taxon>Ixodes</taxon>
    </lineage>
</organism>
<protein>
    <submittedName>
        <fullName evidence="1">Uncharacterized protein</fullName>
    </submittedName>
</protein>
<sequence>MVFMVWLQRCISDCTSCSLLSILSAAASPSSFSKPSMSALHLLILSLLVASSLIFLSSSRFTAPPCSDSSASFWREFSTFFRVAAASALSDLSTRRSPSSWAAILASCCLRGSCSSSLALSVRSSSRSLFFSASYACRVLS</sequence>